<evidence type="ECO:0000313" key="2">
    <source>
        <dbReference type="EMBL" id="TGO13946.1"/>
    </source>
</evidence>
<gene>
    <name evidence="2" type="ORF">BTUL_0060g00010</name>
</gene>
<dbReference type="EMBL" id="PQXH01000060">
    <property type="protein sequence ID" value="TGO13946.1"/>
    <property type="molecule type" value="Genomic_DNA"/>
</dbReference>
<feature type="region of interest" description="Disordered" evidence="1">
    <location>
        <begin position="55"/>
        <end position="93"/>
    </location>
</feature>
<dbReference type="AlphaFoldDB" id="A0A4Z1ENP5"/>
<accession>A0A4Z1ENP5</accession>
<organism evidence="2 3">
    <name type="scientific">Botrytis tulipae</name>
    <dbReference type="NCBI Taxonomy" id="87230"/>
    <lineage>
        <taxon>Eukaryota</taxon>
        <taxon>Fungi</taxon>
        <taxon>Dikarya</taxon>
        <taxon>Ascomycota</taxon>
        <taxon>Pezizomycotina</taxon>
        <taxon>Leotiomycetes</taxon>
        <taxon>Helotiales</taxon>
        <taxon>Sclerotiniaceae</taxon>
        <taxon>Botrytis</taxon>
    </lineage>
</organism>
<evidence type="ECO:0000256" key="1">
    <source>
        <dbReference type="SAM" id="MobiDB-lite"/>
    </source>
</evidence>
<reference evidence="2 3" key="1">
    <citation type="submission" date="2017-12" db="EMBL/GenBank/DDBJ databases">
        <title>Comparative genomics of Botrytis spp.</title>
        <authorList>
            <person name="Valero-Jimenez C.A."/>
            <person name="Tapia P."/>
            <person name="Veloso J."/>
            <person name="Silva-Moreno E."/>
            <person name="Staats M."/>
            <person name="Valdes J.H."/>
            <person name="Van Kan J.A.L."/>
        </authorList>
    </citation>
    <scope>NUCLEOTIDE SEQUENCE [LARGE SCALE GENOMIC DNA]</scope>
    <source>
        <strain evidence="2 3">Bt9001</strain>
    </source>
</reference>
<keyword evidence="3" id="KW-1185">Reference proteome</keyword>
<evidence type="ECO:0000313" key="3">
    <source>
        <dbReference type="Proteomes" id="UP000297777"/>
    </source>
</evidence>
<dbReference type="Proteomes" id="UP000297777">
    <property type="component" value="Unassembled WGS sequence"/>
</dbReference>
<feature type="compositionally biased region" description="Basic and acidic residues" evidence="1">
    <location>
        <begin position="59"/>
        <end position="76"/>
    </location>
</feature>
<proteinExistence type="predicted"/>
<protein>
    <submittedName>
        <fullName evidence="2">Uncharacterized protein</fullName>
    </submittedName>
</protein>
<comment type="caution">
    <text evidence="2">The sequence shown here is derived from an EMBL/GenBank/DDBJ whole genome shotgun (WGS) entry which is preliminary data.</text>
</comment>
<name>A0A4Z1ENP5_9HELO</name>
<sequence>MQTVNRSMMAIQNMGYAVSSLFTRPGVLDCFRVIHMQGDIAADIKNEMQKLMTQSETLPEDRDNLHAKISERAGTERRKKRKGKEETNEIDIA</sequence>